<dbReference type="InterPro" id="IPR041854">
    <property type="entry name" value="BFD-like_2Fe2S-bd_dom_sf"/>
</dbReference>
<dbReference type="Gene3D" id="3.50.50.60">
    <property type="entry name" value="FAD/NAD(P)-binding domain"/>
    <property type="match status" value="2"/>
</dbReference>
<dbReference type="AlphaFoldDB" id="A0A166VRL7"/>
<dbReference type="CDD" id="cd19946">
    <property type="entry name" value="GlpA-like_Fer2_BFD-like"/>
    <property type="match status" value="1"/>
</dbReference>
<organism evidence="4 5">
    <name type="scientific">Pseudoalteromonas luteoviolacea DSM 6061</name>
    <dbReference type="NCBI Taxonomy" id="1365250"/>
    <lineage>
        <taxon>Bacteria</taxon>
        <taxon>Pseudomonadati</taxon>
        <taxon>Pseudomonadota</taxon>
        <taxon>Gammaproteobacteria</taxon>
        <taxon>Alteromonadales</taxon>
        <taxon>Pseudoalteromonadaceae</taxon>
        <taxon>Pseudoalteromonas</taxon>
    </lineage>
</organism>
<name>A0A166VRL7_9GAMM</name>
<dbReference type="Proteomes" id="UP000076643">
    <property type="component" value="Unassembled WGS sequence"/>
</dbReference>
<dbReference type="PATRIC" id="fig|1365250.3.peg.3789"/>
<evidence type="ECO:0000259" key="3">
    <source>
        <dbReference type="Pfam" id="PF07992"/>
    </source>
</evidence>
<dbReference type="PRINTS" id="PR00368">
    <property type="entry name" value="FADPNR"/>
</dbReference>
<comment type="caution">
    <text evidence="4">The sequence shown here is derived from an EMBL/GenBank/DDBJ whole genome shotgun (WGS) entry which is preliminary data.</text>
</comment>
<dbReference type="InterPro" id="IPR017224">
    <property type="entry name" value="Opine_Oxase_asu/HCN_bsu"/>
</dbReference>
<evidence type="ECO:0000256" key="1">
    <source>
        <dbReference type="ARBA" id="ARBA00023002"/>
    </source>
</evidence>
<dbReference type="STRING" id="43657.S4054249_17865"/>
<dbReference type="Pfam" id="PF04324">
    <property type="entry name" value="Fer2_BFD"/>
    <property type="match status" value="1"/>
</dbReference>
<gene>
    <name evidence="4" type="ORF">N475_20395</name>
</gene>
<dbReference type="RefSeq" id="WP_063357541.1">
    <property type="nucleotide sequence ID" value="NZ_AQHB01000030.1"/>
</dbReference>
<dbReference type="PIRSF" id="PIRSF037495">
    <property type="entry name" value="Opine_OX_OoxA/HcnB"/>
    <property type="match status" value="1"/>
</dbReference>
<sequence>MANASPVVIVGGGPSGTAAAAMLGKYQISSIIVEEAPKIGGVIYRGPLRKTQSLPHLDDNLQRAMSALRTRYENNRSFIDLKLQTRVLGPEGKQQLLLSENGQLTTQSYNELILATGCHERSIPFPGWQLPGVMLLGGVQLQIKSGLVRPGARMALVGTGPLLPLVACQLHKAGVNVVGVYEASSFNKLAKEAVALLNKPKLTLSGLSMMGYLKKHQIPFYYGHGIVNAQGSNKLERITVAPYDEQWQADHRQSQSIEVDAIGVGYGFVARTQLAMLLGVEHKYTKVSGYIPKLDDNFLSSQDNLYVVGDSSGLLGADAAICEGQIAAIDIALKRGAVTTSVAQKEKQKVMRKHARIARFRFGFDRFSERQNGLLNLAQDDTVVCRCEQATKKQLDDAIKQGVKDLTTLKMRTRIGMGDCQGKTCSSYALDLLHQAGHKQNSKTGVIKPRFPLDPIPFTFMEETFDEQI</sequence>
<dbReference type="InterPro" id="IPR023753">
    <property type="entry name" value="FAD/NAD-binding_dom"/>
</dbReference>
<dbReference type="PANTHER" id="PTHR42949">
    <property type="entry name" value="ANAEROBIC GLYCEROL-3-PHOSPHATE DEHYDROGENASE SUBUNIT B"/>
    <property type="match status" value="1"/>
</dbReference>
<evidence type="ECO:0008006" key="6">
    <source>
        <dbReference type="Google" id="ProtNLM"/>
    </source>
</evidence>
<evidence type="ECO:0000313" key="4">
    <source>
        <dbReference type="EMBL" id="KZN33364.1"/>
    </source>
</evidence>
<protein>
    <recommendedName>
        <fullName evidence="6">(2Fe-2S)-binding protein</fullName>
    </recommendedName>
</protein>
<dbReference type="GO" id="GO:0016491">
    <property type="term" value="F:oxidoreductase activity"/>
    <property type="evidence" value="ECO:0007669"/>
    <property type="project" value="UniProtKB-KW"/>
</dbReference>
<dbReference type="PANTHER" id="PTHR42949:SF3">
    <property type="entry name" value="ANAEROBIC GLYCEROL-3-PHOSPHATE DEHYDROGENASE SUBUNIT B"/>
    <property type="match status" value="1"/>
</dbReference>
<keyword evidence="1" id="KW-0560">Oxidoreductase</keyword>
<dbReference type="SUPFAM" id="SSF51905">
    <property type="entry name" value="FAD/NAD(P)-binding domain"/>
    <property type="match status" value="1"/>
</dbReference>
<dbReference type="PRINTS" id="PR00411">
    <property type="entry name" value="PNDRDTASEI"/>
</dbReference>
<feature type="domain" description="BFD-like [2Fe-2S]-binding" evidence="2">
    <location>
        <begin position="383"/>
        <end position="434"/>
    </location>
</feature>
<accession>A0A166VRL7</accession>
<dbReference type="InterPro" id="IPR007419">
    <property type="entry name" value="BFD-like_2Fe2S-bd_dom"/>
</dbReference>
<feature type="domain" description="FAD/NAD(P)-binding" evidence="3">
    <location>
        <begin position="7"/>
        <end position="313"/>
    </location>
</feature>
<proteinExistence type="predicted"/>
<evidence type="ECO:0000313" key="5">
    <source>
        <dbReference type="Proteomes" id="UP000076643"/>
    </source>
</evidence>
<dbReference type="InterPro" id="IPR036188">
    <property type="entry name" value="FAD/NAD-bd_sf"/>
</dbReference>
<reference evidence="4 5" key="1">
    <citation type="submission" date="2013-07" db="EMBL/GenBank/DDBJ databases">
        <title>Comparative Genomic and Metabolomic Analysis of Twelve Strains of Pseudoalteromonas luteoviolacea.</title>
        <authorList>
            <person name="Vynne N.G."/>
            <person name="Mansson M."/>
            <person name="Gram L."/>
        </authorList>
    </citation>
    <scope>NUCLEOTIDE SEQUENCE [LARGE SCALE GENOMIC DNA]</scope>
    <source>
        <strain evidence="4 5">DSM 6061</strain>
    </source>
</reference>
<dbReference type="EMBL" id="AUYB01000124">
    <property type="protein sequence ID" value="KZN33364.1"/>
    <property type="molecule type" value="Genomic_DNA"/>
</dbReference>
<dbReference type="Gene3D" id="1.10.10.1100">
    <property type="entry name" value="BFD-like [2Fe-2S]-binding domain"/>
    <property type="match status" value="1"/>
</dbReference>
<dbReference type="InterPro" id="IPR051691">
    <property type="entry name" value="Metab_Enz_Cyan_OpOx_G3PDH"/>
</dbReference>
<evidence type="ECO:0000259" key="2">
    <source>
        <dbReference type="Pfam" id="PF04324"/>
    </source>
</evidence>
<keyword evidence="5" id="KW-1185">Reference proteome</keyword>
<dbReference type="Pfam" id="PF07992">
    <property type="entry name" value="Pyr_redox_2"/>
    <property type="match status" value="1"/>
</dbReference>